<evidence type="ECO:0000259" key="1">
    <source>
        <dbReference type="PROSITE" id="PS50980"/>
    </source>
</evidence>
<dbReference type="InterPro" id="IPR051047">
    <property type="entry name" value="AccD/PCCB"/>
</dbReference>
<dbReference type="InterPro" id="IPR034733">
    <property type="entry name" value="AcCoA_carboxyl_beta"/>
</dbReference>
<dbReference type="PANTHER" id="PTHR43842:SF2">
    <property type="entry name" value="PROPIONYL-COA CARBOXYLASE BETA CHAIN, MITOCHONDRIAL"/>
    <property type="match status" value="1"/>
</dbReference>
<keyword evidence="3" id="KW-0808">Transferase</keyword>
<dbReference type="RefSeq" id="WP_281095624.1">
    <property type="nucleotide sequence ID" value="NZ_JARYZI010000015.1"/>
</dbReference>
<keyword evidence="4" id="KW-1185">Reference proteome</keyword>
<sequence length="485" mass="52523">MSINKLEDLRKRREAITEGGGAKRIAKQHDSGKLTARERLNILFDENTFVEMDAFVKHRCTNFGMEKVDAPAEGVIIGYGKVDGRLVYAYSQDFTVVGGSLGEMHAAKICKAMDNALKMGAPIVGLNDSGGARIQEAVDALSGYGKIFFKNTIASGVIPQITAIMGPCAGGAVYSPALTDFIFMVDQTSQMFITGPQVIKTVTGEEVTAEALGGAMTHNSVSGVAQYIAPNDEACILEIRRLLSFLPSNNLESAPEYFTDEDFNAFDESLNTIIPDNSNKPYDMFDIIRALVDNGDYMEYQPYFAKNIITCLARVGGKTVGIIANQPKVNAGCLDVNASDKSARFIRTCDAFNIPLLNLVDVPGFLPGTQQEYGGIIRHGAKMLYAYSEATVPKLSLIIRKAYGGSYLAMCSKDLGADLVLAWPSAEIAVMGPQGAANIIFRAEIKNAEDQVATRAKVIQEYTDEFATPYKAAERGFVDDIIEPA</sequence>
<evidence type="ECO:0000313" key="4">
    <source>
        <dbReference type="Proteomes" id="UP001158045"/>
    </source>
</evidence>
<accession>A0ABT6NH13</accession>
<dbReference type="PROSITE" id="PS50980">
    <property type="entry name" value="COA_CT_NTER"/>
    <property type="match status" value="1"/>
</dbReference>
<comment type="caution">
    <text evidence="3">The sequence shown here is derived from an EMBL/GenBank/DDBJ whole genome shotgun (WGS) entry which is preliminary data.</text>
</comment>
<feature type="non-terminal residue" evidence="3">
    <location>
        <position position="485"/>
    </location>
</feature>
<dbReference type="Pfam" id="PF01039">
    <property type="entry name" value="Carboxyl_trans"/>
    <property type="match status" value="1"/>
</dbReference>
<dbReference type="InterPro" id="IPR029045">
    <property type="entry name" value="ClpP/crotonase-like_dom_sf"/>
</dbReference>
<dbReference type="SUPFAM" id="SSF52096">
    <property type="entry name" value="ClpP/crotonase"/>
    <property type="match status" value="2"/>
</dbReference>
<dbReference type="Proteomes" id="UP001158045">
    <property type="component" value="Unassembled WGS sequence"/>
</dbReference>
<dbReference type="InterPro" id="IPR011762">
    <property type="entry name" value="COA_CT_N"/>
</dbReference>
<protein>
    <submittedName>
        <fullName evidence="3">Carboxyl transferase domain-containing protein</fullName>
    </submittedName>
</protein>
<gene>
    <name evidence="3" type="ORF">QE109_16340</name>
</gene>
<reference evidence="3 4" key="1">
    <citation type="submission" date="2023-04" db="EMBL/GenBank/DDBJ databases">
        <title>Fusibacter bizertensis strain WBS, isolated from littoral bottom sediments of the Arctic seas - biochemical and genomic analysis.</title>
        <authorList>
            <person name="Brioukhanov A.L."/>
        </authorList>
    </citation>
    <scope>NUCLEOTIDE SEQUENCE [LARGE SCALE GENOMIC DNA]</scope>
    <source>
        <strain evidence="3 4">WBS</strain>
    </source>
</reference>
<organism evidence="3 4">
    <name type="scientific">Fusibacter bizertensis</name>
    <dbReference type="NCBI Taxonomy" id="1488331"/>
    <lineage>
        <taxon>Bacteria</taxon>
        <taxon>Bacillati</taxon>
        <taxon>Bacillota</taxon>
        <taxon>Clostridia</taxon>
        <taxon>Eubacteriales</taxon>
        <taxon>Eubacteriales Family XII. Incertae Sedis</taxon>
        <taxon>Fusibacter</taxon>
    </lineage>
</organism>
<evidence type="ECO:0000259" key="2">
    <source>
        <dbReference type="PROSITE" id="PS50989"/>
    </source>
</evidence>
<dbReference type="EMBL" id="JARYZI010000015">
    <property type="protein sequence ID" value="MDH8679729.1"/>
    <property type="molecule type" value="Genomic_DNA"/>
</dbReference>
<dbReference type="PROSITE" id="PS50989">
    <property type="entry name" value="COA_CT_CTER"/>
    <property type="match status" value="1"/>
</dbReference>
<evidence type="ECO:0000313" key="3">
    <source>
        <dbReference type="EMBL" id="MDH8679729.1"/>
    </source>
</evidence>
<name>A0ABT6NH13_9FIRM</name>
<dbReference type="GO" id="GO:0016740">
    <property type="term" value="F:transferase activity"/>
    <property type="evidence" value="ECO:0007669"/>
    <property type="project" value="UniProtKB-KW"/>
</dbReference>
<dbReference type="Gene3D" id="3.90.226.10">
    <property type="entry name" value="2-enoyl-CoA Hydratase, Chain A, domain 1"/>
    <property type="match status" value="2"/>
</dbReference>
<feature type="domain" description="CoA carboxyltransferase C-terminal" evidence="2">
    <location>
        <begin position="265"/>
        <end position="485"/>
    </location>
</feature>
<feature type="domain" description="CoA carboxyltransferase N-terminal" evidence="1">
    <location>
        <begin position="2"/>
        <end position="258"/>
    </location>
</feature>
<proteinExistence type="predicted"/>
<dbReference type="InterPro" id="IPR011763">
    <property type="entry name" value="COA_CT_C"/>
</dbReference>
<dbReference type="PANTHER" id="PTHR43842">
    <property type="entry name" value="PROPIONYL-COA CARBOXYLASE BETA CHAIN"/>
    <property type="match status" value="1"/>
</dbReference>